<dbReference type="GO" id="GO:0005774">
    <property type="term" value="C:vacuolar membrane"/>
    <property type="evidence" value="ECO:0007669"/>
    <property type="project" value="TreeGrafter"/>
</dbReference>
<comment type="subcellular location">
    <subcellularLocation>
        <location evidence="1">Endomembrane system</location>
        <topology evidence="1">Multi-pass membrane protein</topology>
    </subcellularLocation>
</comment>
<dbReference type="Pfam" id="PF04193">
    <property type="entry name" value="PQ-loop"/>
    <property type="match status" value="2"/>
</dbReference>
<dbReference type="Gene3D" id="1.20.1280.50">
    <property type="match status" value="1"/>
</dbReference>
<dbReference type="PANTHER" id="PTHR13131:SF5">
    <property type="entry name" value="CYSTINOSIN"/>
    <property type="match status" value="1"/>
</dbReference>
<dbReference type="Pfam" id="PF12937">
    <property type="entry name" value="F-box-like"/>
    <property type="match status" value="1"/>
</dbReference>
<dbReference type="Gene3D" id="2.130.10.10">
    <property type="entry name" value="YVTN repeat-like/Quinoprotein amine dehydrogenase"/>
    <property type="match status" value="1"/>
</dbReference>
<dbReference type="Gene3D" id="1.20.1280.290">
    <property type="match status" value="2"/>
</dbReference>
<dbReference type="GO" id="GO:0012505">
    <property type="term" value="C:endomembrane system"/>
    <property type="evidence" value="ECO:0007669"/>
    <property type="project" value="UniProtKB-SubCell"/>
</dbReference>
<keyword evidence="4" id="KW-0677">Repeat</keyword>
<protein>
    <recommendedName>
        <fullName evidence="9">F-box domain-containing protein</fullName>
    </recommendedName>
</protein>
<keyword evidence="7" id="KW-0853">WD repeat</keyword>
<evidence type="ECO:0000256" key="2">
    <source>
        <dbReference type="ARBA" id="ARBA00022448"/>
    </source>
</evidence>
<dbReference type="InterPro" id="IPR006603">
    <property type="entry name" value="PQ-loop_rpt"/>
</dbReference>
<gene>
    <name evidence="10" type="ORF">HK099_008660</name>
</gene>
<keyword evidence="5 8" id="KW-1133">Transmembrane helix</keyword>
<dbReference type="PANTHER" id="PTHR13131">
    <property type="entry name" value="CYSTINOSIN"/>
    <property type="match status" value="1"/>
</dbReference>
<organism evidence="10 11">
    <name type="scientific">Clydaea vesicula</name>
    <dbReference type="NCBI Taxonomy" id="447962"/>
    <lineage>
        <taxon>Eukaryota</taxon>
        <taxon>Fungi</taxon>
        <taxon>Fungi incertae sedis</taxon>
        <taxon>Chytridiomycota</taxon>
        <taxon>Chytridiomycota incertae sedis</taxon>
        <taxon>Chytridiomycetes</taxon>
        <taxon>Lobulomycetales</taxon>
        <taxon>Lobulomycetaceae</taxon>
        <taxon>Clydaea</taxon>
    </lineage>
</organism>
<feature type="transmembrane region" description="Helical" evidence="8">
    <location>
        <begin position="713"/>
        <end position="735"/>
    </location>
</feature>
<dbReference type="InterPro" id="IPR001680">
    <property type="entry name" value="WD40_rpt"/>
</dbReference>
<dbReference type="EMBL" id="JADGJW010000098">
    <property type="protein sequence ID" value="KAJ3224269.1"/>
    <property type="molecule type" value="Genomic_DNA"/>
</dbReference>
<name>A0AAD5U4R3_9FUNG</name>
<comment type="caution">
    <text evidence="10">The sequence shown here is derived from an EMBL/GenBank/DDBJ whole genome shotgun (WGS) entry which is preliminary data.</text>
</comment>
<dbReference type="AlphaFoldDB" id="A0AAD5U4R3"/>
<keyword evidence="6 8" id="KW-0472">Membrane</keyword>
<keyword evidence="3 8" id="KW-0812">Transmembrane</keyword>
<evidence type="ECO:0000259" key="9">
    <source>
        <dbReference type="PROSITE" id="PS50181"/>
    </source>
</evidence>
<dbReference type="InterPro" id="IPR005282">
    <property type="entry name" value="LC_transporter"/>
</dbReference>
<proteinExistence type="predicted"/>
<evidence type="ECO:0000256" key="4">
    <source>
        <dbReference type="ARBA" id="ARBA00022737"/>
    </source>
</evidence>
<feature type="transmembrane region" description="Helical" evidence="8">
    <location>
        <begin position="778"/>
        <end position="799"/>
    </location>
</feature>
<evidence type="ECO:0000313" key="10">
    <source>
        <dbReference type="EMBL" id="KAJ3224269.1"/>
    </source>
</evidence>
<dbReference type="NCBIfam" id="TIGR00951">
    <property type="entry name" value="2A43"/>
    <property type="match status" value="1"/>
</dbReference>
<feature type="repeat" description="WD" evidence="7">
    <location>
        <begin position="293"/>
        <end position="315"/>
    </location>
</feature>
<feature type="transmembrane region" description="Helical" evidence="8">
    <location>
        <begin position="639"/>
        <end position="658"/>
    </location>
</feature>
<feature type="domain" description="F-box" evidence="9">
    <location>
        <begin position="55"/>
        <end position="103"/>
    </location>
</feature>
<evidence type="ECO:0000313" key="11">
    <source>
        <dbReference type="Proteomes" id="UP001211065"/>
    </source>
</evidence>
<evidence type="ECO:0000256" key="1">
    <source>
        <dbReference type="ARBA" id="ARBA00004127"/>
    </source>
</evidence>
<dbReference type="Proteomes" id="UP001211065">
    <property type="component" value="Unassembled WGS sequence"/>
</dbReference>
<dbReference type="InterPro" id="IPR036047">
    <property type="entry name" value="F-box-like_dom_sf"/>
</dbReference>
<feature type="transmembrane region" description="Helical" evidence="8">
    <location>
        <begin position="805"/>
        <end position="827"/>
    </location>
</feature>
<feature type="transmembrane region" description="Helical" evidence="8">
    <location>
        <begin position="606"/>
        <end position="627"/>
    </location>
</feature>
<keyword evidence="2" id="KW-0813">Transport</keyword>
<accession>A0AAD5U4R3</accession>
<evidence type="ECO:0000256" key="7">
    <source>
        <dbReference type="PROSITE-ProRule" id="PRU00221"/>
    </source>
</evidence>
<dbReference type="InterPro" id="IPR015943">
    <property type="entry name" value="WD40/YVTN_repeat-like_dom_sf"/>
</dbReference>
<evidence type="ECO:0000256" key="6">
    <source>
        <dbReference type="ARBA" id="ARBA00023136"/>
    </source>
</evidence>
<sequence length="873" mass="100575">MPFDSKFFLSEVELIESNDLSNDEKLASIIELTKICFKPDTNKKRKLNNSFHRNKSFLQSCPEDILFCIFYNMDAKSLIISSEVCSYWNFIVRKSENIFWQHLCIRTFNLVNQTDTYQSYKQTFATQLNVKNGHYFFSGITEDTNIIKNPMRNFIDYNQSRKTITQNDFSNKGSKVVFAWPCHSSDSYHLALDSNKIYWVVDSKNSAINVTCIDDLINFNVEIDKPIRACSFSTNHTSPIALVMSNNEGTLISLDTNSVIKIWDLKENNCERTLNENREHGFIMSVDIYKRKLVTGSETGKILLWDLDSGDVIISLEIPDEYIAHLQVEDRFLNVAIWEDTLVYGLFDGSYHVFDLNLGRIIYIFSTVNGLSVTRFNGDEGKAIFLENHPDFLNSFGNTDELIQSAGLNLGRRRSSNPSEIFSNYSQVDQLLQQLPQIPLLQQLPQIEPILQQLPQIETRRTPQQDHLFQHPPKTLTLNGHILITNGPEADEIAVWDLIHGEALYVLSERFSLRKFNFNIPAFRNVHYAEISKDCSTIFTSVNFEQCNSLLCWDFRMNRNYDRIFKKFATSASSNNSMTLDDFVEFWVVYENEHQMSITWPEISVIIGYIYTVSWSISFYPQLFLNYNRKSVDGLSKDFVYLNLVGFSFYCIYCLSFFSKTVQEEYKNTFGGENLVKMNDVLFALHALILTFLTLLQTFIYKSNNSIKISQATKMFISLSIFGGLLLLFNAIFGHSWILDLIYYLSYVKIVISLIKYVPQAVLNYRLKSTEGWSIGNIMLDFTGGIFSLFQLLLDSYIANNWSGILGNVVKLGLGLISISFDLLFFFQHCTYRNSTKLEESLNNEDNAGLISSHNNCNLRRSLSTLTEETPLL</sequence>
<feature type="transmembrane region" description="Helical" evidence="8">
    <location>
        <begin position="741"/>
        <end position="758"/>
    </location>
</feature>
<dbReference type="GO" id="GO:0015184">
    <property type="term" value="F:L-cystine transmembrane transporter activity"/>
    <property type="evidence" value="ECO:0007669"/>
    <property type="project" value="TreeGrafter"/>
</dbReference>
<dbReference type="SUPFAM" id="SSF81383">
    <property type="entry name" value="F-box domain"/>
    <property type="match status" value="1"/>
</dbReference>
<evidence type="ECO:0000256" key="5">
    <source>
        <dbReference type="ARBA" id="ARBA00022989"/>
    </source>
</evidence>
<keyword evidence="11" id="KW-1185">Reference proteome</keyword>
<evidence type="ECO:0000256" key="3">
    <source>
        <dbReference type="ARBA" id="ARBA00022692"/>
    </source>
</evidence>
<dbReference type="PROSITE" id="PS50181">
    <property type="entry name" value="FBOX"/>
    <property type="match status" value="1"/>
</dbReference>
<dbReference type="SMART" id="SM00679">
    <property type="entry name" value="CTNS"/>
    <property type="match status" value="2"/>
</dbReference>
<reference evidence="10" key="1">
    <citation type="submission" date="2020-05" db="EMBL/GenBank/DDBJ databases">
        <title>Phylogenomic resolution of chytrid fungi.</title>
        <authorList>
            <person name="Stajich J.E."/>
            <person name="Amses K."/>
            <person name="Simmons R."/>
            <person name="Seto K."/>
            <person name="Myers J."/>
            <person name="Bonds A."/>
            <person name="Quandt C.A."/>
            <person name="Barry K."/>
            <person name="Liu P."/>
            <person name="Grigoriev I."/>
            <person name="Longcore J.E."/>
            <person name="James T.Y."/>
        </authorList>
    </citation>
    <scope>NUCLEOTIDE SEQUENCE</scope>
    <source>
        <strain evidence="10">JEL0476</strain>
    </source>
</reference>
<feature type="transmembrane region" description="Helical" evidence="8">
    <location>
        <begin position="681"/>
        <end position="701"/>
    </location>
</feature>
<evidence type="ECO:0000256" key="8">
    <source>
        <dbReference type="SAM" id="Phobius"/>
    </source>
</evidence>
<dbReference type="SUPFAM" id="SSF101908">
    <property type="entry name" value="Putative isomerase YbhE"/>
    <property type="match status" value="1"/>
</dbReference>
<dbReference type="InterPro" id="IPR001810">
    <property type="entry name" value="F-box_dom"/>
</dbReference>
<dbReference type="PROSITE" id="PS50082">
    <property type="entry name" value="WD_REPEATS_2"/>
    <property type="match status" value="1"/>
</dbReference>